<keyword evidence="4" id="KW-1185">Reference proteome</keyword>
<evidence type="ECO:0000313" key="4">
    <source>
        <dbReference type="Proteomes" id="UP000008827"/>
    </source>
</evidence>
<dbReference type="EnsemblPlants" id="KRH74940">
    <property type="protein sequence ID" value="KRH74940"/>
    <property type="gene ID" value="GLYMA_01G053000"/>
</dbReference>
<proteinExistence type="predicted"/>
<reference evidence="2 3" key="1">
    <citation type="journal article" date="2010" name="Nature">
        <title>Genome sequence of the palaeopolyploid soybean.</title>
        <authorList>
            <person name="Schmutz J."/>
            <person name="Cannon S.B."/>
            <person name="Schlueter J."/>
            <person name="Ma J."/>
            <person name="Mitros T."/>
            <person name="Nelson W."/>
            <person name="Hyten D.L."/>
            <person name="Song Q."/>
            <person name="Thelen J.J."/>
            <person name="Cheng J."/>
            <person name="Xu D."/>
            <person name="Hellsten U."/>
            <person name="May G.D."/>
            <person name="Yu Y."/>
            <person name="Sakurai T."/>
            <person name="Umezawa T."/>
            <person name="Bhattacharyya M.K."/>
            <person name="Sandhu D."/>
            <person name="Valliyodan B."/>
            <person name="Lindquist E."/>
            <person name="Peto M."/>
            <person name="Grant D."/>
            <person name="Shu S."/>
            <person name="Goodstein D."/>
            <person name="Barry K."/>
            <person name="Futrell-Griggs M."/>
            <person name="Abernathy B."/>
            <person name="Du J."/>
            <person name="Tian Z."/>
            <person name="Zhu L."/>
            <person name="Gill N."/>
            <person name="Joshi T."/>
            <person name="Libault M."/>
            <person name="Sethuraman A."/>
            <person name="Zhang X.-C."/>
            <person name="Shinozaki K."/>
            <person name="Nguyen H.T."/>
            <person name="Wing R.A."/>
            <person name="Cregan P."/>
            <person name="Specht J."/>
            <person name="Grimwood J."/>
            <person name="Rokhsar D."/>
            <person name="Stacey G."/>
            <person name="Shoemaker R.C."/>
            <person name="Jackson S.A."/>
        </authorList>
    </citation>
    <scope>NUCLEOTIDE SEQUENCE [LARGE SCALE GENOMIC DNA]</scope>
    <source>
        <strain evidence="3">cv. Williams 82</strain>
        <tissue evidence="2">Callus</tissue>
    </source>
</reference>
<evidence type="ECO:0000313" key="3">
    <source>
        <dbReference type="EnsemblPlants" id="KRH74940"/>
    </source>
</evidence>
<dbReference type="Gramene" id="KRH74940">
    <property type="protein sequence ID" value="KRH74940"/>
    <property type="gene ID" value="GLYMA_01G053000"/>
</dbReference>
<evidence type="ECO:0000313" key="2">
    <source>
        <dbReference type="EMBL" id="KRH74940.1"/>
    </source>
</evidence>
<dbReference type="OMA" id="WSTKPND"/>
<reference evidence="3" key="2">
    <citation type="submission" date="2018-02" db="UniProtKB">
        <authorList>
            <consortium name="EnsemblPlants"/>
        </authorList>
    </citation>
    <scope>IDENTIFICATION</scope>
    <source>
        <strain evidence="3">Williams 82</strain>
    </source>
</reference>
<name>A0A0R0L6T5_SOYBN</name>
<dbReference type="Proteomes" id="UP000008827">
    <property type="component" value="Chromosome 1"/>
</dbReference>
<accession>A0A0R0L6T5</accession>
<dbReference type="PANTHER" id="PTHR46250">
    <property type="entry name" value="MYB/SANT-LIKE DNA-BINDING DOMAIN PROTEIN-RELATED"/>
    <property type="match status" value="1"/>
</dbReference>
<reference evidence="2" key="3">
    <citation type="submission" date="2018-07" db="EMBL/GenBank/DDBJ databases">
        <title>WGS assembly of Glycine max.</title>
        <authorList>
            <person name="Schmutz J."/>
            <person name="Cannon S."/>
            <person name="Schlueter J."/>
            <person name="Ma J."/>
            <person name="Mitros T."/>
            <person name="Nelson W."/>
            <person name="Hyten D."/>
            <person name="Song Q."/>
            <person name="Thelen J."/>
            <person name="Cheng J."/>
            <person name="Xu D."/>
            <person name="Hellsten U."/>
            <person name="May G."/>
            <person name="Yu Y."/>
            <person name="Sakurai T."/>
            <person name="Umezawa T."/>
            <person name="Bhattacharyya M."/>
            <person name="Sandhu D."/>
            <person name="Valliyodan B."/>
            <person name="Lindquist E."/>
            <person name="Peto M."/>
            <person name="Grant D."/>
            <person name="Shu S."/>
            <person name="Goodstein D."/>
            <person name="Barry K."/>
            <person name="Futrell-Griggs M."/>
            <person name="Abernathy B."/>
            <person name="Du J."/>
            <person name="Tian Z."/>
            <person name="Zhu L."/>
            <person name="Gill N."/>
            <person name="Joshi T."/>
            <person name="Libault M."/>
            <person name="Sethuraman A."/>
            <person name="Zhang X."/>
            <person name="Shinozaki K."/>
            <person name="Nguyen H."/>
            <person name="Wing R."/>
            <person name="Cregan P."/>
            <person name="Specht J."/>
            <person name="Grimwood J."/>
            <person name="Rokhsar D."/>
            <person name="Stacey G."/>
            <person name="Shoemaker R."/>
            <person name="Jackson S."/>
        </authorList>
    </citation>
    <scope>NUCLEOTIDE SEQUENCE</scope>
    <source>
        <tissue evidence="2">Callus</tissue>
    </source>
</reference>
<dbReference type="PANTHER" id="PTHR46250:SF16">
    <property type="entry name" value="MYB_SANT-LIKE DOMAIN-CONTAINING PROTEIN"/>
    <property type="match status" value="1"/>
</dbReference>
<dbReference type="InParanoid" id="A0A0R0L6T5"/>
<dbReference type="EMBL" id="CM000834">
    <property type="protein sequence ID" value="KRH74940.1"/>
    <property type="molecule type" value="Genomic_DNA"/>
</dbReference>
<evidence type="ECO:0000256" key="1">
    <source>
        <dbReference type="SAM" id="MobiDB-lite"/>
    </source>
</evidence>
<dbReference type="STRING" id="3847.A0A0R0L6T5"/>
<evidence type="ECO:0008006" key="5">
    <source>
        <dbReference type="Google" id="ProtNLM"/>
    </source>
</evidence>
<dbReference type="AlphaFoldDB" id="A0A0R0L6T5"/>
<feature type="compositionally biased region" description="Basic and acidic residues" evidence="1">
    <location>
        <begin position="135"/>
        <end position="149"/>
    </location>
</feature>
<feature type="region of interest" description="Disordered" evidence="1">
    <location>
        <begin position="127"/>
        <end position="149"/>
    </location>
</feature>
<gene>
    <name evidence="2" type="ORF">GLYMA_01G053000</name>
</gene>
<organism evidence="2">
    <name type="scientific">Glycine max</name>
    <name type="common">Soybean</name>
    <name type="synonym">Glycine hispida</name>
    <dbReference type="NCBI Taxonomy" id="3847"/>
    <lineage>
        <taxon>Eukaryota</taxon>
        <taxon>Viridiplantae</taxon>
        <taxon>Streptophyta</taxon>
        <taxon>Embryophyta</taxon>
        <taxon>Tracheophyta</taxon>
        <taxon>Spermatophyta</taxon>
        <taxon>Magnoliopsida</taxon>
        <taxon>eudicotyledons</taxon>
        <taxon>Gunneridae</taxon>
        <taxon>Pentapetalae</taxon>
        <taxon>rosids</taxon>
        <taxon>fabids</taxon>
        <taxon>Fabales</taxon>
        <taxon>Fabaceae</taxon>
        <taxon>Papilionoideae</taxon>
        <taxon>50 kb inversion clade</taxon>
        <taxon>NPAAA clade</taxon>
        <taxon>indigoferoid/millettioid clade</taxon>
        <taxon>Phaseoleae</taxon>
        <taxon>Glycine</taxon>
        <taxon>Glycine subgen. Soja</taxon>
    </lineage>
</organism>
<sequence>MKHKIPRIAINANQVVNKMKRWSTKPNDVVDMMNTSGFGWDDTRKCVTCDSSQKHPKVGNHVNKEFKEFEKLQSIFGKDRANGCGAEGCVDGMENEIGENQVATRFLKSFDSKMDMVTNGFAKVVAKLPGPSKSDPSKRDLVEEVNKLG</sequence>
<protein>
    <recommendedName>
        <fullName evidence="5">Myb/SANT-like domain-containing protein</fullName>
    </recommendedName>
</protein>
<dbReference type="OrthoDB" id="1414261at2759"/>